<evidence type="ECO:0000256" key="3">
    <source>
        <dbReference type="ARBA" id="ARBA00022840"/>
    </source>
</evidence>
<dbReference type="Gene3D" id="1.10.510.10">
    <property type="entry name" value="Transferase(Phosphotransferase) domain 1"/>
    <property type="match status" value="1"/>
</dbReference>
<keyword evidence="3 4" id="KW-0067">ATP-binding</keyword>
<reference evidence="6" key="1">
    <citation type="submission" date="2018-07" db="EMBL/GenBank/DDBJ databases">
        <title>Complete genome sequence of Clostridium butyricum S-45-5 isolated from human feces.</title>
        <authorList>
            <person name="Chang Y.-H."/>
            <person name="Shin Y."/>
        </authorList>
    </citation>
    <scope>NUCLEOTIDE SEQUENCE [LARGE SCALE GENOMIC DNA]</scope>
    <source>
        <strain evidence="6">S-45-5</strain>
    </source>
</reference>
<evidence type="ECO:0000256" key="2">
    <source>
        <dbReference type="ARBA" id="ARBA00022741"/>
    </source>
</evidence>
<dbReference type="PROSITE" id="PS50011">
    <property type="entry name" value="PROTEIN_KINASE_DOM"/>
    <property type="match status" value="1"/>
</dbReference>
<evidence type="ECO:0000313" key="6">
    <source>
        <dbReference type="EMBL" id="AXB85278.1"/>
    </source>
</evidence>
<dbReference type="AlphaFoldDB" id="A0AAD0LEK1"/>
<evidence type="ECO:0000256" key="4">
    <source>
        <dbReference type="PROSITE-ProRule" id="PRU10141"/>
    </source>
</evidence>
<dbReference type="PANTHER" id="PTHR45832:SF22">
    <property type="entry name" value="SERINE_THREONINE-PROTEIN KINASE SAMKA-RELATED"/>
    <property type="match status" value="1"/>
</dbReference>
<evidence type="ECO:0000259" key="5">
    <source>
        <dbReference type="PROSITE" id="PS50011"/>
    </source>
</evidence>
<organism evidence="6">
    <name type="scientific">Clostridium butyricum</name>
    <dbReference type="NCBI Taxonomy" id="1492"/>
    <lineage>
        <taxon>Bacteria</taxon>
        <taxon>Bacillati</taxon>
        <taxon>Bacillota</taxon>
        <taxon>Clostridia</taxon>
        <taxon>Eubacteriales</taxon>
        <taxon>Clostridiaceae</taxon>
        <taxon>Clostridium</taxon>
    </lineage>
</organism>
<dbReference type="SMART" id="SM00219">
    <property type="entry name" value="TyrKc"/>
    <property type="match status" value="1"/>
</dbReference>
<accession>A0AAD0LEK1</accession>
<dbReference type="EMBL" id="CP030775">
    <property type="protein sequence ID" value="AXB85278.1"/>
    <property type="molecule type" value="Genomic_DNA"/>
</dbReference>
<dbReference type="InterPro" id="IPR051931">
    <property type="entry name" value="PAK3-like"/>
</dbReference>
<keyword evidence="2 4" id="KW-0547">Nucleotide-binding</keyword>
<gene>
    <name evidence="6" type="ORF">DRB99_09945</name>
</gene>
<dbReference type="CDD" id="cd00180">
    <property type="entry name" value="PKc"/>
    <property type="match status" value="1"/>
</dbReference>
<feature type="binding site" evidence="4">
    <location>
        <position position="46"/>
    </location>
    <ligand>
        <name>ATP</name>
        <dbReference type="ChEBI" id="CHEBI:30616"/>
    </ligand>
</feature>
<dbReference type="InterPro" id="IPR011009">
    <property type="entry name" value="Kinase-like_dom_sf"/>
</dbReference>
<feature type="domain" description="Protein kinase" evidence="5">
    <location>
        <begin position="17"/>
        <end position="300"/>
    </location>
</feature>
<dbReference type="PROSITE" id="PS00107">
    <property type="entry name" value="PROTEIN_KINASE_ATP"/>
    <property type="match status" value="1"/>
</dbReference>
<dbReference type="InterPro" id="IPR017441">
    <property type="entry name" value="Protein_kinase_ATP_BS"/>
</dbReference>
<dbReference type="SUPFAM" id="SSF56112">
    <property type="entry name" value="Protein kinase-like (PK-like)"/>
    <property type="match status" value="1"/>
</dbReference>
<dbReference type="InterPro" id="IPR008266">
    <property type="entry name" value="Tyr_kinase_AS"/>
</dbReference>
<protein>
    <recommendedName>
        <fullName evidence="5">Protein kinase domain-containing protein</fullName>
    </recommendedName>
</protein>
<dbReference type="Pfam" id="PF00069">
    <property type="entry name" value="Pkinase"/>
    <property type="match status" value="1"/>
</dbReference>
<evidence type="ECO:0000256" key="1">
    <source>
        <dbReference type="ARBA" id="ARBA00008874"/>
    </source>
</evidence>
<dbReference type="InterPro" id="IPR000719">
    <property type="entry name" value="Prot_kinase_dom"/>
</dbReference>
<comment type="similarity">
    <text evidence="1">Belongs to the protein kinase superfamily. STE Ser/Thr protein kinase family. STE20 subfamily.</text>
</comment>
<sequence>MSVEYGDMLKFTRSNEYIFKKKIGQGGTGETVLLRDDILDSDFVCKKYNPTEGNDKEDCFRRFIDEIKILYKIYHKNVVRIYSYYLYPKNFIGYIVMEYVDGEAINKYLFRKENKEFENIFVQLIEGFSYLEEQKIIHRDIRQDNILITNEGVVKIIDFGFGKNIENKTKEDASVMLNWPVSEMPDEISDAKYTSKTDIYFLGKLFKRILDSNKIKNFKYNHIIERMIKVNEEDRINSFSVIRESIDKSIIENVIIDDYKKEIYMFFAEGLKNIIVAHENNYQEYEMDSNVILKKLEMVLEESIFEDLIQNNEDLIKCFVKTNFTYTNSEKIGTSVIKDFYELMKKSNIYEQELLCRNIVSRLRTVKISDDYEMPF</sequence>
<proteinExistence type="inferred from homology"/>
<dbReference type="PANTHER" id="PTHR45832">
    <property type="entry name" value="SERINE/THREONINE-PROTEIN KINASE SAMKA-RELATED-RELATED"/>
    <property type="match status" value="1"/>
</dbReference>
<dbReference type="InterPro" id="IPR020635">
    <property type="entry name" value="Tyr_kinase_cat_dom"/>
</dbReference>
<dbReference type="GO" id="GO:0004713">
    <property type="term" value="F:protein tyrosine kinase activity"/>
    <property type="evidence" value="ECO:0007669"/>
    <property type="project" value="InterPro"/>
</dbReference>
<name>A0AAD0LEK1_CLOBU</name>
<dbReference type="GO" id="GO:0005524">
    <property type="term" value="F:ATP binding"/>
    <property type="evidence" value="ECO:0007669"/>
    <property type="project" value="UniProtKB-UniRule"/>
</dbReference>
<dbReference type="PROSITE" id="PS00109">
    <property type="entry name" value="PROTEIN_KINASE_TYR"/>
    <property type="match status" value="1"/>
</dbReference>